<gene>
    <name evidence="1" type="ORF">DSM107014_08300</name>
</gene>
<organism evidence="1 2">
    <name type="scientific">Gomphosphaeria aponina SAG 52.96 = DSM 107014</name>
    <dbReference type="NCBI Taxonomy" id="1521640"/>
    <lineage>
        <taxon>Bacteria</taxon>
        <taxon>Bacillati</taxon>
        <taxon>Cyanobacteriota</taxon>
        <taxon>Cyanophyceae</taxon>
        <taxon>Oscillatoriophycideae</taxon>
        <taxon>Chroococcales</taxon>
        <taxon>Gomphosphaeriaceae</taxon>
        <taxon>Gomphosphaeria</taxon>
    </lineage>
</organism>
<accession>A0A941GXU2</accession>
<dbReference type="AlphaFoldDB" id="A0A941GXU2"/>
<keyword evidence="1" id="KW-0540">Nuclease</keyword>
<evidence type="ECO:0000313" key="1">
    <source>
        <dbReference type="EMBL" id="MBR8827888.1"/>
    </source>
</evidence>
<dbReference type="Proteomes" id="UP000767446">
    <property type="component" value="Unassembled WGS sequence"/>
</dbReference>
<reference evidence="1" key="1">
    <citation type="submission" date="2021-02" db="EMBL/GenBank/DDBJ databases">
        <title>Metagenome analyses of Stigonema ocellatum DSM 106950, Chlorogloea purpurea SAG 13.99 and Gomphosphaeria aponina DSM 107014.</title>
        <authorList>
            <person name="Marter P."/>
            <person name="Huang S."/>
        </authorList>
    </citation>
    <scope>NUCLEOTIDE SEQUENCE</scope>
    <source>
        <strain evidence="1">JP213</strain>
    </source>
</reference>
<protein>
    <submittedName>
        <fullName evidence="1">Restriction endonuclease subunit R</fullName>
    </submittedName>
</protein>
<dbReference type="Gene3D" id="3.90.1570.30">
    <property type="match status" value="1"/>
</dbReference>
<proteinExistence type="predicted"/>
<name>A0A941GXU2_9CHRO</name>
<sequence length="213" mass="24126">MTTLISARNLSIGEVHQILGYQREYNDSFTSILSLENLTDFEEQEVGQIQDDFDNYLSESTVGEGQIKLLVVAPLLRLAGFYRYPIKITLEEGIAEILIEDEDTKITGRLDILAVNKQRQTTDKTSFWVLVIEAKNSGLAPSAGLPQLLTYAYQSLEHQDSVWGLTTNGSLYQFVHIQGGKNNPTYQLMPFLNFMERLDSRLILQVFKAICQL</sequence>
<evidence type="ECO:0000313" key="2">
    <source>
        <dbReference type="Proteomes" id="UP000767446"/>
    </source>
</evidence>
<keyword evidence="1" id="KW-0378">Hydrolase</keyword>
<dbReference type="EMBL" id="JADQBC010000046">
    <property type="protein sequence ID" value="MBR8827888.1"/>
    <property type="molecule type" value="Genomic_DNA"/>
</dbReference>
<comment type="caution">
    <text evidence="1">The sequence shown here is derived from an EMBL/GenBank/DDBJ whole genome shotgun (WGS) entry which is preliminary data.</text>
</comment>
<keyword evidence="1" id="KW-0255">Endonuclease</keyword>
<dbReference type="GO" id="GO:0004519">
    <property type="term" value="F:endonuclease activity"/>
    <property type="evidence" value="ECO:0007669"/>
    <property type="project" value="UniProtKB-KW"/>
</dbReference>